<keyword evidence="2" id="KW-1185">Reference proteome</keyword>
<organism evidence="1 2">
    <name type="scientific">Sistotremastrum niveocremeum HHB9708</name>
    <dbReference type="NCBI Taxonomy" id="1314777"/>
    <lineage>
        <taxon>Eukaryota</taxon>
        <taxon>Fungi</taxon>
        <taxon>Dikarya</taxon>
        <taxon>Basidiomycota</taxon>
        <taxon>Agaricomycotina</taxon>
        <taxon>Agaricomycetes</taxon>
        <taxon>Sistotremastrales</taxon>
        <taxon>Sistotremastraceae</taxon>
        <taxon>Sertulicium</taxon>
        <taxon>Sertulicium niveocremeum</taxon>
    </lineage>
</organism>
<dbReference type="Proteomes" id="UP000076722">
    <property type="component" value="Unassembled WGS sequence"/>
</dbReference>
<reference evidence="1 2" key="1">
    <citation type="journal article" date="2016" name="Mol. Biol. Evol.">
        <title>Comparative Genomics of Early-Diverging Mushroom-Forming Fungi Provides Insights into the Origins of Lignocellulose Decay Capabilities.</title>
        <authorList>
            <person name="Nagy L.G."/>
            <person name="Riley R."/>
            <person name="Tritt A."/>
            <person name="Adam C."/>
            <person name="Daum C."/>
            <person name="Floudas D."/>
            <person name="Sun H."/>
            <person name="Yadav J.S."/>
            <person name="Pangilinan J."/>
            <person name="Larsson K.H."/>
            <person name="Matsuura K."/>
            <person name="Barry K."/>
            <person name="Labutti K."/>
            <person name="Kuo R."/>
            <person name="Ohm R.A."/>
            <person name="Bhattacharya S.S."/>
            <person name="Shirouzu T."/>
            <person name="Yoshinaga Y."/>
            <person name="Martin F.M."/>
            <person name="Grigoriev I.V."/>
            <person name="Hibbett D.S."/>
        </authorList>
    </citation>
    <scope>NUCLEOTIDE SEQUENCE [LARGE SCALE GENOMIC DNA]</scope>
    <source>
        <strain evidence="1 2">HHB9708</strain>
    </source>
</reference>
<evidence type="ECO:0000313" key="2">
    <source>
        <dbReference type="Proteomes" id="UP000076722"/>
    </source>
</evidence>
<dbReference type="EMBL" id="KV419441">
    <property type="protein sequence ID" value="KZS88033.1"/>
    <property type="molecule type" value="Genomic_DNA"/>
</dbReference>
<accession>A0A164NTV7</accession>
<dbReference type="AlphaFoldDB" id="A0A164NTV7"/>
<evidence type="ECO:0000313" key="1">
    <source>
        <dbReference type="EMBL" id="KZS88033.1"/>
    </source>
</evidence>
<gene>
    <name evidence="1" type="ORF">SISNIDRAFT_276729</name>
</gene>
<sequence>MPEIIIFSILVCATYHELKSPFSSPMMVLPSSDQAVRTYNGLERHRASDSRVAFVWCGSDDSDRTLLGISWQSPAAYCATAGLVNYVTEAADEYPAGCRDNYLVCHPALHIHRPTHQPIEHRVLSFAFVCRDVRALYTFRALSHQSHSFGDHSAPTSLTTARRP</sequence>
<name>A0A164NTV7_9AGAM</name>
<protein>
    <submittedName>
        <fullName evidence="1">Uncharacterized protein</fullName>
    </submittedName>
</protein>
<proteinExistence type="predicted"/>